<dbReference type="EMBL" id="BOOZ01000024">
    <property type="protein sequence ID" value="GIJ10753.1"/>
    <property type="molecule type" value="Genomic_DNA"/>
</dbReference>
<reference evidence="2 3" key="1">
    <citation type="submission" date="2021-01" db="EMBL/GenBank/DDBJ databases">
        <title>Whole genome shotgun sequence of Verrucosispora andamanensis NBRC 109075.</title>
        <authorList>
            <person name="Komaki H."/>
            <person name="Tamura T."/>
        </authorList>
    </citation>
    <scope>NUCLEOTIDE SEQUENCE [LARGE SCALE GENOMIC DNA]</scope>
    <source>
        <strain evidence="2 3">NBRC 109075</strain>
    </source>
</reference>
<evidence type="ECO:0000313" key="2">
    <source>
        <dbReference type="EMBL" id="GIJ10753.1"/>
    </source>
</evidence>
<comment type="caution">
    <text evidence="2">The sequence shown here is derived from an EMBL/GenBank/DDBJ whole genome shotgun (WGS) entry which is preliminary data.</text>
</comment>
<dbReference type="RefSeq" id="WP_204009454.1">
    <property type="nucleotide sequence ID" value="NZ_BOOZ01000024.1"/>
</dbReference>
<organism evidence="2 3">
    <name type="scientific">Micromonospora andamanensis</name>
    <dbReference type="NCBI Taxonomy" id="1287068"/>
    <lineage>
        <taxon>Bacteria</taxon>
        <taxon>Bacillati</taxon>
        <taxon>Actinomycetota</taxon>
        <taxon>Actinomycetes</taxon>
        <taxon>Micromonosporales</taxon>
        <taxon>Micromonosporaceae</taxon>
        <taxon>Micromonospora</taxon>
    </lineage>
</organism>
<accession>A0ABQ4HYJ6</accession>
<evidence type="ECO:0000313" key="3">
    <source>
        <dbReference type="Proteomes" id="UP000647017"/>
    </source>
</evidence>
<name>A0ABQ4HYJ6_9ACTN</name>
<feature type="compositionally biased region" description="Low complexity" evidence="1">
    <location>
        <begin position="16"/>
        <end position="30"/>
    </location>
</feature>
<dbReference type="Proteomes" id="UP000647017">
    <property type="component" value="Unassembled WGS sequence"/>
</dbReference>
<feature type="region of interest" description="Disordered" evidence="1">
    <location>
        <begin position="1"/>
        <end position="52"/>
    </location>
</feature>
<proteinExistence type="predicted"/>
<sequence length="70" mass="7774">MSTLPRHRTPGERRAQQSAQAAIARAQARATPPPAPDPTDPWAGAWPPSPAAWRTRCRQIRQEAEENRHG</sequence>
<protein>
    <submittedName>
        <fullName evidence="2">Uncharacterized protein</fullName>
    </submittedName>
</protein>
<gene>
    <name evidence="2" type="ORF">Van01_39670</name>
</gene>
<evidence type="ECO:0000256" key="1">
    <source>
        <dbReference type="SAM" id="MobiDB-lite"/>
    </source>
</evidence>
<keyword evidence="3" id="KW-1185">Reference proteome</keyword>